<organism evidence="3 4">
    <name type="scientific">Lithospermum erythrorhizon</name>
    <name type="common">Purple gromwell</name>
    <name type="synonym">Lithospermum officinale var. erythrorhizon</name>
    <dbReference type="NCBI Taxonomy" id="34254"/>
    <lineage>
        <taxon>Eukaryota</taxon>
        <taxon>Viridiplantae</taxon>
        <taxon>Streptophyta</taxon>
        <taxon>Embryophyta</taxon>
        <taxon>Tracheophyta</taxon>
        <taxon>Spermatophyta</taxon>
        <taxon>Magnoliopsida</taxon>
        <taxon>eudicotyledons</taxon>
        <taxon>Gunneridae</taxon>
        <taxon>Pentapetalae</taxon>
        <taxon>asterids</taxon>
        <taxon>lamiids</taxon>
        <taxon>Boraginales</taxon>
        <taxon>Boraginaceae</taxon>
        <taxon>Boraginoideae</taxon>
        <taxon>Lithospermeae</taxon>
        <taxon>Lithospermum</taxon>
    </lineage>
</organism>
<sequence>MPFAWLVLTVFQMACLSVRVLPNMALFSVMYNVTYFQVASPYRVSPLNVVISTRESSPVAHPSGSSSGPNSSLLGVTYSLPSSITVTEECAYGLFLKWKESEDSRVDSEAEKVSLEKGLSEVLRERDEAQAQDDDLRGKYEDLLAIRDGLVKSRSDLSHQCDTDLAALKTSLEESEQRSRDLEVRLDSS</sequence>
<dbReference type="Proteomes" id="UP001454036">
    <property type="component" value="Unassembled WGS sequence"/>
</dbReference>
<protein>
    <submittedName>
        <fullName evidence="3">Uncharacterized protein</fullName>
    </submittedName>
</protein>
<keyword evidence="1" id="KW-0175">Coiled coil</keyword>
<evidence type="ECO:0000256" key="2">
    <source>
        <dbReference type="SAM" id="SignalP"/>
    </source>
</evidence>
<keyword evidence="2" id="KW-0732">Signal</keyword>
<feature type="chain" id="PRO_5043461379" evidence="2">
    <location>
        <begin position="18"/>
        <end position="189"/>
    </location>
</feature>
<keyword evidence="4" id="KW-1185">Reference proteome</keyword>
<feature type="signal peptide" evidence="2">
    <location>
        <begin position="1"/>
        <end position="17"/>
    </location>
</feature>
<dbReference type="EMBL" id="BAABME010005810">
    <property type="protein sequence ID" value="GAA0166666.1"/>
    <property type="molecule type" value="Genomic_DNA"/>
</dbReference>
<name>A0AAV3QTV5_LITER</name>
<evidence type="ECO:0000256" key="1">
    <source>
        <dbReference type="SAM" id="Coils"/>
    </source>
</evidence>
<evidence type="ECO:0000313" key="4">
    <source>
        <dbReference type="Proteomes" id="UP001454036"/>
    </source>
</evidence>
<gene>
    <name evidence="3" type="ORF">LIER_21772</name>
</gene>
<proteinExistence type="predicted"/>
<evidence type="ECO:0000313" key="3">
    <source>
        <dbReference type="EMBL" id="GAA0166666.1"/>
    </source>
</evidence>
<accession>A0AAV3QTV5</accession>
<comment type="caution">
    <text evidence="3">The sequence shown here is derived from an EMBL/GenBank/DDBJ whole genome shotgun (WGS) entry which is preliminary data.</text>
</comment>
<feature type="coiled-coil region" evidence="1">
    <location>
        <begin position="112"/>
        <end position="139"/>
    </location>
</feature>
<reference evidence="3 4" key="1">
    <citation type="submission" date="2024-01" db="EMBL/GenBank/DDBJ databases">
        <title>The complete chloroplast genome sequence of Lithospermum erythrorhizon: insights into the phylogenetic relationship among Boraginaceae species and the maternal lineages of purple gromwells.</title>
        <authorList>
            <person name="Okada T."/>
            <person name="Watanabe K."/>
        </authorList>
    </citation>
    <scope>NUCLEOTIDE SEQUENCE [LARGE SCALE GENOMIC DNA]</scope>
</reference>
<dbReference type="AlphaFoldDB" id="A0AAV3QTV5"/>